<keyword evidence="3" id="KW-1185">Reference proteome</keyword>
<dbReference type="Pfam" id="PF13729">
    <property type="entry name" value="TraF_2"/>
    <property type="match status" value="1"/>
</dbReference>
<comment type="caution">
    <text evidence="2">The sequence shown here is derived from an EMBL/GenBank/DDBJ whole genome shotgun (WGS) entry which is preliminary data.</text>
</comment>
<sequence length="449" mass="47988">MTSSTPFRLSGLTALLLSGASAVSAMPGNLPAGAELVTRGSYTGFFNPSFSSNPAMLPVALGDRSYSLGGFSLPAFALEIGQVDNLAEQFDSMEEALDNAESSNSDGGENVTQDEADAIKAEFDAFVAELDENAYVAFDVALPLPALPVMFKALGGTIAVNAEASVGVNIQALGDELRYNQADEEIETDTSLYVRSGEFTRIGVSYGKEMGKFAIAGNDFDVNVGGRLTLTKASLSRQVIRIVDDSDDEDESAFDRAEENYDENKEDTTTLGLDVGFALHNSKSHFGATIRNLIPQEFDYADIGIDCGQKPTEGQQADCDAAANFEGRINLRDSYELEPQLALEASHTIHESGLRVFGGLEANSVENVAGHEYQWASIGLGYVGPWWLPGVQVAYHSNLAGEKLDMLSLGMQLFKAVNLQVSLSPETAEVDGDDIYRSAAVSLTFATSL</sequence>
<keyword evidence="1" id="KW-0732">Signal</keyword>
<evidence type="ECO:0000313" key="3">
    <source>
        <dbReference type="Proteomes" id="UP000765845"/>
    </source>
</evidence>
<proteinExistence type="predicted"/>
<feature type="signal peptide" evidence="1">
    <location>
        <begin position="1"/>
        <end position="25"/>
    </location>
</feature>
<gene>
    <name evidence="2" type="ORF">HCU74_13435</name>
</gene>
<dbReference type="EMBL" id="JAAWWK010000005">
    <property type="protein sequence ID" value="NKI18414.1"/>
    <property type="molecule type" value="Genomic_DNA"/>
</dbReference>
<dbReference type="InterPro" id="IPR032811">
    <property type="entry name" value="Put_conjugal_transfer"/>
</dbReference>
<evidence type="ECO:0000313" key="2">
    <source>
        <dbReference type="EMBL" id="NKI18414.1"/>
    </source>
</evidence>
<feature type="chain" id="PRO_5045185409" evidence="1">
    <location>
        <begin position="26"/>
        <end position="449"/>
    </location>
</feature>
<protein>
    <submittedName>
        <fullName evidence="2">Conjugal transfer protein TraF</fullName>
    </submittedName>
</protein>
<accession>A0ABX1GJS5</accession>
<dbReference type="Proteomes" id="UP000765845">
    <property type="component" value="Unassembled WGS sequence"/>
</dbReference>
<organism evidence="2 3">
    <name type="scientific">Spongiibacter thalassae</name>
    <dbReference type="NCBI Taxonomy" id="2721624"/>
    <lineage>
        <taxon>Bacteria</taxon>
        <taxon>Pseudomonadati</taxon>
        <taxon>Pseudomonadota</taxon>
        <taxon>Gammaproteobacteria</taxon>
        <taxon>Cellvibrionales</taxon>
        <taxon>Spongiibacteraceae</taxon>
        <taxon>Spongiibacter</taxon>
    </lineage>
</organism>
<dbReference type="RefSeq" id="WP_168450954.1">
    <property type="nucleotide sequence ID" value="NZ_JAAWWK010000005.1"/>
</dbReference>
<evidence type="ECO:0000256" key="1">
    <source>
        <dbReference type="SAM" id="SignalP"/>
    </source>
</evidence>
<name>A0ABX1GJS5_9GAMM</name>
<reference evidence="2 3" key="1">
    <citation type="submission" date="2020-04" db="EMBL/GenBank/DDBJ databases">
        <authorList>
            <person name="Yoon J."/>
        </authorList>
    </citation>
    <scope>NUCLEOTIDE SEQUENCE [LARGE SCALE GENOMIC DNA]</scope>
    <source>
        <strain evidence="2 3">KMU-166</strain>
    </source>
</reference>